<dbReference type="PROSITE" id="PS51898">
    <property type="entry name" value="TYR_RECOMBINASE"/>
    <property type="match status" value="1"/>
</dbReference>
<dbReference type="Gene3D" id="1.10.443.10">
    <property type="entry name" value="Intergrase catalytic core"/>
    <property type="match status" value="1"/>
</dbReference>
<evidence type="ECO:0000256" key="3">
    <source>
        <dbReference type="ARBA" id="ARBA00023125"/>
    </source>
</evidence>
<dbReference type="AlphaFoldDB" id="A0A380T4W9"/>
<evidence type="ECO:0000256" key="4">
    <source>
        <dbReference type="ARBA" id="ARBA00023172"/>
    </source>
</evidence>
<dbReference type="PANTHER" id="PTHR30349:SF41">
    <property type="entry name" value="INTEGRASE_RECOMBINASE PROTEIN MJ0367-RELATED"/>
    <property type="match status" value="1"/>
</dbReference>
<gene>
    <name evidence="6" type="ORF">CCOS864_04334</name>
</gene>
<dbReference type="Pfam" id="PF00589">
    <property type="entry name" value="Phage_integrase"/>
    <property type="match status" value="1"/>
</dbReference>
<dbReference type="InterPro" id="IPR002104">
    <property type="entry name" value="Integrase_catalytic"/>
</dbReference>
<reference evidence="7" key="1">
    <citation type="submission" date="2018-07" db="EMBL/GenBank/DDBJ databases">
        <authorList>
            <person name="Blom J."/>
        </authorList>
    </citation>
    <scope>NUCLEOTIDE SEQUENCE [LARGE SCALE GENOMIC DNA]</scope>
    <source>
        <strain evidence="7">CCOS 864</strain>
    </source>
</reference>
<proteinExistence type="inferred from homology"/>
<sequence length="239" mass="26558">MYMKHGAFYLVRKRKWERLDSDYQGALLANARLVGGSGKSGMPKLEQQVVDSNPCTGIRRHTEKKCDRYITDAEFSAIYASSSDCMRCIFEMCYLTGQRISDVLAIRLADISATGITFEPQKNGAKLIVGMNPDLEDLLARVKPLPRRVRGLTLFCARSGGKPVSYETMKQAFKAACEKAKVPGAIIHDLRAKSLTDTDKQGNDAQKLGGHTDAKMTQRHLRLREIDIAQPPALPKKSL</sequence>
<evidence type="ECO:0000313" key="6">
    <source>
        <dbReference type="EMBL" id="SUQ64864.1"/>
    </source>
</evidence>
<name>A0A380T4W9_9PSED</name>
<dbReference type="Proteomes" id="UP000255177">
    <property type="component" value="Unassembled WGS sequence"/>
</dbReference>
<dbReference type="GO" id="GO:0006310">
    <property type="term" value="P:DNA recombination"/>
    <property type="evidence" value="ECO:0007669"/>
    <property type="project" value="UniProtKB-KW"/>
</dbReference>
<keyword evidence="7" id="KW-1185">Reference proteome</keyword>
<comment type="similarity">
    <text evidence="1">Belongs to the 'phage' integrase family.</text>
</comment>
<evidence type="ECO:0000313" key="7">
    <source>
        <dbReference type="Proteomes" id="UP000255177"/>
    </source>
</evidence>
<dbReference type="InterPro" id="IPR011010">
    <property type="entry name" value="DNA_brk_join_enz"/>
</dbReference>
<keyword evidence="4" id="KW-0233">DNA recombination</keyword>
<dbReference type="EMBL" id="UIDD01000010">
    <property type="protein sequence ID" value="SUQ64864.1"/>
    <property type="molecule type" value="Genomic_DNA"/>
</dbReference>
<dbReference type="SUPFAM" id="SSF56349">
    <property type="entry name" value="DNA breaking-rejoining enzymes"/>
    <property type="match status" value="1"/>
</dbReference>
<keyword evidence="2" id="KW-0229">DNA integration</keyword>
<dbReference type="InterPro" id="IPR050090">
    <property type="entry name" value="Tyrosine_recombinase_XerCD"/>
</dbReference>
<protein>
    <submittedName>
        <fullName evidence="6">Site-specific recombinase XerD</fullName>
    </submittedName>
</protein>
<accession>A0A380T4W9</accession>
<organism evidence="6 7">
    <name type="scientific">Pseudomonas wadenswilerensis</name>
    <dbReference type="NCBI Taxonomy" id="1785161"/>
    <lineage>
        <taxon>Bacteria</taxon>
        <taxon>Pseudomonadati</taxon>
        <taxon>Pseudomonadota</taxon>
        <taxon>Gammaproteobacteria</taxon>
        <taxon>Pseudomonadales</taxon>
        <taxon>Pseudomonadaceae</taxon>
        <taxon>Pseudomonas</taxon>
    </lineage>
</organism>
<evidence type="ECO:0000259" key="5">
    <source>
        <dbReference type="PROSITE" id="PS51898"/>
    </source>
</evidence>
<dbReference type="RefSeq" id="WP_115088358.1">
    <property type="nucleotide sequence ID" value="NZ_CBCSFG010000005.1"/>
</dbReference>
<dbReference type="InterPro" id="IPR013762">
    <property type="entry name" value="Integrase-like_cat_sf"/>
</dbReference>
<evidence type="ECO:0000256" key="1">
    <source>
        <dbReference type="ARBA" id="ARBA00008857"/>
    </source>
</evidence>
<dbReference type="PANTHER" id="PTHR30349">
    <property type="entry name" value="PHAGE INTEGRASE-RELATED"/>
    <property type="match status" value="1"/>
</dbReference>
<dbReference type="GO" id="GO:0003677">
    <property type="term" value="F:DNA binding"/>
    <property type="evidence" value="ECO:0007669"/>
    <property type="project" value="UniProtKB-KW"/>
</dbReference>
<evidence type="ECO:0000256" key="2">
    <source>
        <dbReference type="ARBA" id="ARBA00022908"/>
    </source>
</evidence>
<dbReference type="GO" id="GO:0015074">
    <property type="term" value="P:DNA integration"/>
    <property type="evidence" value="ECO:0007669"/>
    <property type="project" value="UniProtKB-KW"/>
</dbReference>
<keyword evidence="3" id="KW-0238">DNA-binding</keyword>
<feature type="domain" description="Tyr recombinase" evidence="5">
    <location>
        <begin position="65"/>
        <end position="239"/>
    </location>
</feature>